<evidence type="ECO:0000313" key="6">
    <source>
        <dbReference type="Proteomes" id="UP000594638"/>
    </source>
</evidence>
<evidence type="ECO:0000256" key="4">
    <source>
        <dbReference type="SAM" id="SignalP"/>
    </source>
</evidence>
<feature type="chain" id="PRO_5035778252" evidence="4">
    <location>
        <begin position="25"/>
        <end position="148"/>
    </location>
</feature>
<dbReference type="InterPro" id="IPR012334">
    <property type="entry name" value="Pectin_lyas_fold"/>
</dbReference>
<keyword evidence="6" id="KW-1185">Reference proteome</keyword>
<evidence type="ECO:0000256" key="3">
    <source>
        <dbReference type="ARBA" id="ARBA00023316"/>
    </source>
</evidence>
<comment type="caution">
    <text evidence="5">The sequence shown here is derived from an EMBL/GenBank/DDBJ whole genome shotgun (WGS) entry which is preliminary data.</text>
</comment>
<dbReference type="GO" id="GO:0071555">
    <property type="term" value="P:cell wall organization"/>
    <property type="evidence" value="ECO:0007669"/>
    <property type="project" value="UniProtKB-KW"/>
</dbReference>
<keyword evidence="4" id="KW-0732">Signal</keyword>
<dbReference type="Gramene" id="OE9A045444T1">
    <property type="protein sequence ID" value="OE9A045444C1"/>
    <property type="gene ID" value="OE9A045444"/>
</dbReference>
<organism evidence="5 6">
    <name type="scientific">Olea europaea subsp. europaea</name>
    <dbReference type="NCBI Taxonomy" id="158383"/>
    <lineage>
        <taxon>Eukaryota</taxon>
        <taxon>Viridiplantae</taxon>
        <taxon>Streptophyta</taxon>
        <taxon>Embryophyta</taxon>
        <taxon>Tracheophyta</taxon>
        <taxon>Spermatophyta</taxon>
        <taxon>Magnoliopsida</taxon>
        <taxon>eudicotyledons</taxon>
        <taxon>Gunneridae</taxon>
        <taxon>Pentapetalae</taxon>
        <taxon>asterids</taxon>
        <taxon>lamiids</taxon>
        <taxon>Lamiales</taxon>
        <taxon>Oleaceae</taxon>
        <taxon>Oleeae</taxon>
        <taxon>Olea</taxon>
    </lineage>
</organism>
<comment type="subcellular location">
    <subcellularLocation>
        <location evidence="1">Secreted</location>
    </subcellularLocation>
</comment>
<sequence length="148" mass="16994">MSHQRNIFPFIITCFLFSCSYYNCSLHEDNLSNNNYFHEESDYEFEAYPSYISTIEGLNFRNTTKIKTRFSDYSTKIRRRAASVKMMDVANFRAKGDGSTDDTKAFQDAWNEACSSTAAVTLIIPQGNNYLLKPIRFSGPCRSDITVQ</sequence>
<dbReference type="GO" id="GO:0005576">
    <property type="term" value="C:extracellular region"/>
    <property type="evidence" value="ECO:0007669"/>
    <property type="project" value="UniProtKB-SubCell"/>
</dbReference>
<proteinExistence type="predicted"/>
<accession>A0A8S0U8M1</accession>
<feature type="signal peptide" evidence="4">
    <location>
        <begin position="1"/>
        <end position="24"/>
    </location>
</feature>
<dbReference type="SUPFAM" id="SSF51126">
    <property type="entry name" value="Pectin lyase-like"/>
    <property type="match status" value="1"/>
</dbReference>
<dbReference type="Proteomes" id="UP000594638">
    <property type="component" value="Unassembled WGS sequence"/>
</dbReference>
<dbReference type="OrthoDB" id="187139at2759"/>
<protein>
    <submittedName>
        <fullName evidence="5">Polygalacturonase-like</fullName>
    </submittedName>
</protein>
<keyword evidence="3" id="KW-0961">Cell wall biogenesis/degradation</keyword>
<dbReference type="AlphaFoldDB" id="A0A8S0U8M1"/>
<keyword evidence="2" id="KW-0964">Secreted</keyword>
<evidence type="ECO:0000313" key="5">
    <source>
        <dbReference type="EMBL" id="CAA3014982.1"/>
    </source>
</evidence>
<evidence type="ECO:0000256" key="2">
    <source>
        <dbReference type="ARBA" id="ARBA00022525"/>
    </source>
</evidence>
<dbReference type="PANTHER" id="PTHR31375">
    <property type="match status" value="1"/>
</dbReference>
<dbReference type="PROSITE" id="PS51257">
    <property type="entry name" value="PROKAR_LIPOPROTEIN"/>
    <property type="match status" value="1"/>
</dbReference>
<name>A0A8S0U8M1_OLEEU</name>
<feature type="non-terminal residue" evidence="5">
    <location>
        <position position="1"/>
    </location>
</feature>
<dbReference type="InterPro" id="IPR011050">
    <property type="entry name" value="Pectin_lyase_fold/virulence"/>
</dbReference>
<gene>
    <name evidence="5" type="ORF">OLEA9_A045444</name>
</gene>
<reference evidence="5 6" key="1">
    <citation type="submission" date="2019-12" db="EMBL/GenBank/DDBJ databases">
        <authorList>
            <person name="Alioto T."/>
            <person name="Alioto T."/>
            <person name="Gomez Garrido J."/>
        </authorList>
    </citation>
    <scope>NUCLEOTIDE SEQUENCE [LARGE SCALE GENOMIC DNA]</scope>
</reference>
<evidence type="ECO:0000256" key="1">
    <source>
        <dbReference type="ARBA" id="ARBA00004613"/>
    </source>
</evidence>
<dbReference type="EMBL" id="CACTIH010007516">
    <property type="protein sequence ID" value="CAA3014982.1"/>
    <property type="molecule type" value="Genomic_DNA"/>
</dbReference>
<dbReference type="Gene3D" id="2.160.20.10">
    <property type="entry name" value="Single-stranded right-handed beta-helix, Pectin lyase-like"/>
    <property type="match status" value="1"/>
</dbReference>